<organism evidence="1 2">
    <name type="scientific">Microvirga flocculans</name>
    <dbReference type="NCBI Taxonomy" id="217168"/>
    <lineage>
        <taxon>Bacteria</taxon>
        <taxon>Pseudomonadati</taxon>
        <taxon>Pseudomonadota</taxon>
        <taxon>Alphaproteobacteria</taxon>
        <taxon>Hyphomicrobiales</taxon>
        <taxon>Methylobacteriaceae</taxon>
        <taxon>Microvirga</taxon>
    </lineage>
</organism>
<dbReference type="InterPro" id="IPR014507">
    <property type="entry name" value="Baseplate_assembly_J_pred"/>
</dbReference>
<dbReference type="Proteomes" id="UP000519439">
    <property type="component" value="Unassembled WGS sequence"/>
</dbReference>
<dbReference type="PIRSF" id="PIRSF020481">
    <property type="entry name" value="BAP"/>
    <property type="match status" value="1"/>
</dbReference>
<dbReference type="RefSeq" id="WP_027316054.1">
    <property type="nucleotide sequence ID" value="NZ_JACIDC010000018.1"/>
</dbReference>
<proteinExistence type="predicted"/>
<sequence length="297" mass="32215">MADSTLYDLSAFPPPQVIEEPSFEAILSAIKADTIARCDEIGVDIRGIIDLETEPMHYLAQVFAYRETLIRARVNDAVRANLLAYATGSDLDHLAVFYDVLRMAGETDEALRRRVILNIQGRSPGGTAARYRAISLGVSTRVADAVVYRVGTSPLVRVAVYSTDAGGIADEGLLSEVRAALNAPDVLMVNDSIEVQSAIFETVNIEYNVWLLPEAPDTMIAPPSPGADSPLAALLRMAWDAETGLGFDLDRAWITARLMRPGIKKVEPVLPTSDRIASPERAISIGTITLNNMGRAY</sequence>
<gene>
    <name evidence="1" type="ORF">GGR34_003697</name>
</gene>
<accession>A0A7W6IID7</accession>
<protein>
    <submittedName>
        <fullName evidence="1">Phage-related baseplate assembly protein</fullName>
    </submittedName>
</protein>
<evidence type="ECO:0000313" key="1">
    <source>
        <dbReference type="EMBL" id="MBB4042012.1"/>
    </source>
</evidence>
<comment type="caution">
    <text evidence="1">The sequence shown here is derived from an EMBL/GenBank/DDBJ whole genome shotgun (WGS) entry which is preliminary data.</text>
</comment>
<reference evidence="1 2" key="1">
    <citation type="submission" date="2020-08" db="EMBL/GenBank/DDBJ databases">
        <title>Genomic Encyclopedia of Type Strains, Phase IV (KMG-IV): sequencing the most valuable type-strain genomes for metagenomic binning, comparative biology and taxonomic classification.</title>
        <authorList>
            <person name="Goeker M."/>
        </authorList>
    </citation>
    <scope>NUCLEOTIDE SEQUENCE [LARGE SCALE GENOMIC DNA]</scope>
    <source>
        <strain evidence="1 2">DSM 15743</strain>
    </source>
</reference>
<keyword evidence="2" id="KW-1185">Reference proteome</keyword>
<evidence type="ECO:0000313" key="2">
    <source>
        <dbReference type="Proteomes" id="UP000519439"/>
    </source>
</evidence>
<dbReference type="EMBL" id="JACIDC010000018">
    <property type="protein sequence ID" value="MBB4042012.1"/>
    <property type="molecule type" value="Genomic_DNA"/>
</dbReference>
<dbReference type="AlphaFoldDB" id="A0A7W6IID7"/>
<name>A0A7W6IID7_9HYPH</name>